<name>A0A1M6T4D6_9FIRM</name>
<dbReference type="OrthoDB" id="9803892at2"/>
<sequence>MNILIVGAHGMLGKDLAETLKTKHTLLLSSRNNLDITDLKSCRDYISQAKPDLIINCAAYTQVDKCEEEIELAYKVNALGPRNLAVISNEQNIPLVQISTDYVFDGTKGTNYLEDDTKNPLSIYGKSKSLAEDYIMALLNKFYIIRTSWLFGEHGNNFIKTMLQIGKTRDSLAVVNDQFGSPTYTRDLAQAIADLIEETRYGIYHITNSGYTNWYEYTKDIFTLSGYNVTVRPISTEEFNRPAPRPKYSVLNNRLWQLEGFTPLRPYQEAVKEYIENYLKKEVQP</sequence>
<comment type="similarity">
    <text evidence="1 2">Belongs to the dTDP-4-dehydrorhamnose reductase family.</text>
</comment>
<dbReference type="InterPro" id="IPR036291">
    <property type="entry name" value="NAD(P)-bd_dom_sf"/>
</dbReference>
<comment type="pathway">
    <text evidence="2">Carbohydrate biosynthesis; dTDP-L-rhamnose biosynthesis.</text>
</comment>
<reference evidence="5" key="1">
    <citation type="submission" date="2016-11" db="EMBL/GenBank/DDBJ databases">
        <authorList>
            <person name="Varghese N."/>
            <person name="Submissions S."/>
        </authorList>
    </citation>
    <scope>NUCLEOTIDE SEQUENCE [LARGE SCALE GENOMIC DNA]</scope>
    <source>
        <strain evidence="5">DSM 10349</strain>
    </source>
</reference>
<dbReference type="PANTHER" id="PTHR10491:SF4">
    <property type="entry name" value="METHIONINE ADENOSYLTRANSFERASE 2 SUBUNIT BETA"/>
    <property type="match status" value="1"/>
</dbReference>
<dbReference type="PANTHER" id="PTHR10491">
    <property type="entry name" value="DTDP-4-DEHYDRORHAMNOSE REDUCTASE"/>
    <property type="match status" value="1"/>
</dbReference>
<dbReference type="GO" id="GO:0019305">
    <property type="term" value="P:dTDP-rhamnose biosynthetic process"/>
    <property type="evidence" value="ECO:0007669"/>
    <property type="project" value="UniProtKB-UniPathway"/>
</dbReference>
<feature type="domain" description="RmlD-like substrate binding" evidence="3">
    <location>
        <begin position="1"/>
        <end position="278"/>
    </location>
</feature>
<dbReference type="GO" id="GO:0005829">
    <property type="term" value="C:cytosol"/>
    <property type="evidence" value="ECO:0007669"/>
    <property type="project" value="TreeGrafter"/>
</dbReference>
<keyword evidence="2" id="KW-0560">Oxidoreductase</keyword>
<comment type="function">
    <text evidence="2">Catalyzes the reduction of dTDP-6-deoxy-L-lyxo-4-hexulose to yield dTDP-L-rhamnose.</text>
</comment>
<keyword evidence="2" id="KW-0521">NADP</keyword>
<keyword evidence="5" id="KW-1185">Reference proteome</keyword>
<dbReference type="InterPro" id="IPR029903">
    <property type="entry name" value="RmlD-like-bd"/>
</dbReference>
<dbReference type="EC" id="1.1.1.133" evidence="2"/>
<dbReference type="Gene3D" id="3.90.25.10">
    <property type="entry name" value="UDP-galactose 4-epimerase, domain 1"/>
    <property type="match status" value="1"/>
</dbReference>
<dbReference type="UniPathway" id="UPA00124"/>
<dbReference type="STRING" id="1121421.SAMN02745123_02167"/>
<evidence type="ECO:0000313" key="4">
    <source>
        <dbReference type="EMBL" id="SHK51807.1"/>
    </source>
</evidence>
<organism evidence="4 5">
    <name type="scientific">Desulforamulus aeronauticus DSM 10349</name>
    <dbReference type="NCBI Taxonomy" id="1121421"/>
    <lineage>
        <taxon>Bacteria</taxon>
        <taxon>Bacillati</taxon>
        <taxon>Bacillota</taxon>
        <taxon>Clostridia</taxon>
        <taxon>Eubacteriales</taxon>
        <taxon>Peptococcaceae</taxon>
        <taxon>Desulforamulus</taxon>
    </lineage>
</organism>
<evidence type="ECO:0000259" key="3">
    <source>
        <dbReference type="Pfam" id="PF04321"/>
    </source>
</evidence>
<evidence type="ECO:0000313" key="5">
    <source>
        <dbReference type="Proteomes" id="UP000183997"/>
    </source>
</evidence>
<dbReference type="NCBIfam" id="TIGR01214">
    <property type="entry name" value="rmlD"/>
    <property type="match status" value="1"/>
</dbReference>
<gene>
    <name evidence="4" type="ORF">SAMN02745123_02167</name>
</gene>
<protein>
    <recommendedName>
        <fullName evidence="2">dTDP-4-dehydrorhamnose reductase</fullName>
        <ecNumber evidence="2">1.1.1.133</ecNumber>
    </recommendedName>
</protein>
<dbReference type="Proteomes" id="UP000183997">
    <property type="component" value="Unassembled WGS sequence"/>
</dbReference>
<proteinExistence type="inferred from homology"/>
<evidence type="ECO:0000256" key="1">
    <source>
        <dbReference type="ARBA" id="ARBA00010944"/>
    </source>
</evidence>
<accession>A0A1M6T4D6</accession>
<dbReference type="Pfam" id="PF04321">
    <property type="entry name" value="RmlD_sub_bind"/>
    <property type="match status" value="1"/>
</dbReference>
<evidence type="ECO:0000256" key="2">
    <source>
        <dbReference type="RuleBase" id="RU364082"/>
    </source>
</evidence>
<dbReference type="AlphaFoldDB" id="A0A1M6T4D6"/>
<dbReference type="RefSeq" id="WP_072914131.1">
    <property type="nucleotide sequence ID" value="NZ_FRAR01000015.1"/>
</dbReference>
<dbReference type="GO" id="GO:0008831">
    <property type="term" value="F:dTDP-4-dehydrorhamnose reductase activity"/>
    <property type="evidence" value="ECO:0007669"/>
    <property type="project" value="UniProtKB-EC"/>
</dbReference>
<dbReference type="SUPFAM" id="SSF51735">
    <property type="entry name" value="NAD(P)-binding Rossmann-fold domains"/>
    <property type="match status" value="1"/>
</dbReference>
<dbReference type="EMBL" id="FRAR01000015">
    <property type="protein sequence ID" value="SHK51807.1"/>
    <property type="molecule type" value="Genomic_DNA"/>
</dbReference>
<dbReference type="InterPro" id="IPR005913">
    <property type="entry name" value="dTDP_dehydrorham_reduct"/>
</dbReference>
<dbReference type="Gene3D" id="3.40.50.720">
    <property type="entry name" value="NAD(P)-binding Rossmann-like Domain"/>
    <property type="match status" value="1"/>
</dbReference>
<dbReference type="CDD" id="cd05254">
    <property type="entry name" value="dTDP_HR_like_SDR_e"/>
    <property type="match status" value="1"/>
</dbReference>